<dbReference type="EMBL" id="BMAU01021202">
    <property type="protein sequence ID" value="GFX98484.1"/>
    <property type="molecule type" value="Genomic_DNA"/>
</dbReference>
<feature type="domain" description="Tc1-like transposase DDE" evidence="2">
    <location>
        <begin position="139"/>
        <end position="259"/>
    </location>
</feature>
<dbReference type="GO" id="GO:0006313">
    <property type="term" value="P:DNA transposition"/>
    <property type="evidence" value="ECO:0007669"/>
    <property type="project" value="InterPro"/>
</dbReference>
<dbReference type="InterPro" id="IPR002492">
    <property type="entry name" value="Transposase_Tc1-like"/>
</dbReference>
<comment type="caution">
    <text evidence="3">The sequence shown here is derived from an EMBL/GenBank/DDBJ whole genome shotgun (WGS) entry which is preliminary data.</text>
</comment>
<keyword evidence="4" id="KW-1185">Reference proteome</keyword>
<dbReference type="AlphaFoldDB" id="A0A8X6RTB5"/>
<name>A0A8X6RTB5_TRICX</name>
<dbReference type="GO" id="GO:0003677">
    <property type="term" value="F:DNA binding"/>
    <property type="evidence" value="ECO:0007669"/>
    <property type="project" value="InterPro"/>
</dbReference>
<dbReference type="Pfam" id="PF13358">
    <property type="entry name" value="DDE_3"/>
    <property type="match status" value="1"/>
</dbReference>
<proteinExistence type="predicted"/>
<organism evidence="3 4">
    <name type="scientific">Trichonephila clavipes</name>
    <name type="common">Golden silk orbweaver</name>
    <name type="synonym">Nephila clavipes</name>
    <dbReference type="NCBI Taxonomy" id="2585209"/>
    <lineage>
        <taxon>Eukaryota</taxon>
        <taxon>Metazoa</taxon>
        <taxon>Ecdysozoa</taxon>
        <taxon>Arthropoda</taxon>
        <taxon>Chelicerata</taxon>
        <taxon>Arachnida</taxon>
        <taxon>Araneae</taxon>
        <taxon>Araneomorphae</taxon>
        <taxon>Entelegynae</taxon>
        <taxon>Araneoidea</taxon>
        <taxon>Nephilidae</taxon>
        <taxon>Trichonephila</taxon>
    </lineage>
</organism>
<evidence type="ECO:0000259" key="2">
    <source>
        <dbReference type="Pfam" id="PF13358"/>
    </source>
</evidence>
<sequence>MQRDYALRRAGRGCLTSFSVEYKTDNQRCEEVLGPMDPRDVLLHEDQAQDALDRPVVEKTATSKNCTRTANYFIGRYPDTGSIFARVLVSFRTIRRRLAEGHLGSLRPLRVLPLTPTHRSLRLEWCRARRNWTAAEWNQVVFSDESRFNISSDDNRIHVWRPHGERVNPAFVLQRHSWYGGMGCICLQYTFTPSIDPWHQRYVHDILPLMDWLPGAIFQEDNAPLHTARVSQECLCTVTTLPWPVRSPDVSPIERIWDPLE</sequence>
<dbReference type="Proteomes" id="UP000887159">
    <property type="component" value="Unassembled WGS sequence"/>
</dbReference>
<dbReference type="InterPro" id="IPR052338">
    <property type="entry name" value="Transposase_5"/>
</dbReference>
<reference evidence="3" key="1">
    <citation type="submission" date="2020-08" db="EMBL/GenBank/DDBJ databases">
        <title>Multicomponent nature underlies the extraordinary mechanical properties of spider dragline silk.</title>
        <authorList>
            <person name="Kono N."/>
            <person name="Nakamura H."/>
            <person name="Mori M."/>
            <person name="Yoshida Y."/>
            <person name="Ohtoshi R."/>
            <person name="Malay A.D."/>
            <person name="Moran D.A.P."/>
            <person name="Tomita M."/>
            <person name="Numata K."/>
            <person name="Arakawa K."/>
        </authorList>
    </citation>
    <scope>NUCLEOTIDE SEQUENCE</scope>
</reference>
<evidence type="ECO:0000313" key="4">
    <source>
        <dbReference type="Proteomes" id="UP000887159"/>
    </source>
</evidence>
<dbReference type="PANTHER" id="PTHR23022:SF134">
    <property type="entry name" value="TRANSPOSABLE ELEMENT TC1 TRANSPOSASE"/>
    <property type="match status" value="1"/>
</dbReference>
<dbReference type="Gene3D" id="3.30.420.10">
    <property type="entry name" value="Ribonuclease H-like superfamily/Ribonuclease H"/>
    <property type="match status" value="1"/>
</dbReference>
<dbReference type="GO" id="GO:0015074">
    <property type="term" value="P:DNA integration"/>
    <property type="evidence" value="ECO:0007669"/>
    <property type="project" value="InterPro"/>
</dbReference>
<gene>
    <name evidence="3" type="ORF">TNCV_4002531</name>
</gene>
<dbReference type="InterPro" id="IPR038717">
    <property type="entry name" value="Tc1-like_DDE_dom"/>
</dbReference>
<evidence type="ECO:0000259" key="1">
    <source>
        <dbReference type="Pfam" id="PF01498"/>
    </source>
</evidence>
<dbReference type="Pfam" id="PF01498">
    <property type="entry name" value="HTH_Tnp_Tc3_2"/>
    <property type="match status" value="1"/>
</dbReference>
<feature type="domain" description="Transposase Tc1-like" evidence="1">
    <location>
        <begin position="89"/>
        <end position="131"/>
    </location>
</feature>
<dbReference type="InterPro" id="IPR036397">
    <property type="entry name" value="RNaseH_sf"/>
</dbReference>
<protein>
    <submittedName>
        <fullName evidence="3">Transposable element Tcb2 transposase</fullName>
    </submittedName>
</protein>
<evidence type="ECO:0000313" key="3">
    <source>
        <dbReference type="EMBL" id="GFX98484.1"/>
    </source>
</evidence>
<accession>A0A8X6RTB5</accession>
<dbReference type="PANTHER" id="PTHR23022">
    <property type="entry name" value="TRANSPOSABLE ELEMENT-RELATED"/>
    <property type="match status" value="1"/>
</dbReference>